<evidence type="ECO:0000313" key="8">
    <source>
        <dbReference type="EMBL" id="ORY61670.1"/>
    </source>
</evidence>
<dbReference type="RefSeq" id="XP_040713747.1">
    <property type="nucleotide sequence ID" value="XM_040856363.1"/>
</dbReference>
<organism evidence="8 9">
    <name type="scientific">Pseudomassariella vexata</name>
    <dbReference type="NCBI Taxonomy" id="1141098"/>
    <lineage>
        <taxon>Eukaryota</taxon>
        <taxon>Fungi</taxon>
        <taxon>Dikarya</taxon>
        <taxon>Ascomycota</taxon>
        <taxon>Pezizomycotina</taxon>
        <taxon>Sordariomycetes</taxon>
        <taxon>Xylariomycetidae</taxon>
        <taxon>Amphisphaeriales</taxon>
        <taxon>Pseudomassariaceae</taxon>
        <taxon>Pseudomassariella</taxon>
    </lineage>
</organism>
<comment type="subcellular location">
    <subcellularLocation>
        <location evidence="1">Endomembrane system</location>
        <topology evidence="1">Multi-pass membrane protein</topology>
    </subcellularLocation>
</comment>
<sequence length="89" mass="8894">PLIYVSVTAVALQGFFSGPLFPAIVTIVNIIIPEHLDVAAIGVASAFGGCGAALIPFSIGILADVASVTVLQPVIQAVLGAMLVSICSC</sequence>
<reference evidence="8 9" key="1">
    <citation type="submission" date="2016-07" db="EMBL/GenBank/DDBJ databases">
        <title>Pervasive Adenine N6-methylation of Active Genes in Fungi.</title>
        <authorList>
            <consortium name="DOE Joint Genome Institute"/>
            <person name="Mondo S.J."/>
            <person name="Dannebaum R.O."/>
            <person name="Kuo R.C."/>
            <person name="Labutti K."/>
            <person name="Haridas S."/>
            <person name="Kuo A."/>
            <person name="Salamov A."/>
            <person name="Ahrendt S.R."/>
            <person name="Lipzen A."/>
            <person name="Sullivan W."/>
            <person name="Andreopoulos W.B."/>
            <person name="Clum A."/>
            <person name="Lindquist E."/>
            <person name="Daum C."/>
            <person name="Ramamoorthy G.K."/>
            <person name="Gryganskyi A."/>
            <person name="Culley D."/>
            <person name="Magnuson J.K."/>
            <person name="James T.Y."/>
            <person name="O'Malley M.A."/>
            <person name="Stajich J.E."/>
            <person name="Spatafora J.W."/>
            <person name="Visel A."/>
            <person name="Grigoriev I.V."/>
        </authorList>
    </citation>
    <scope>NUCLEOTIDE SEQUENCE [LARGE SCALE GENOMIC DNA]</scope>
    <source>
        <strain evidence="8 9">CBS 129021</strain>
    </source>
</reference>
<protein>
    <recommendedName>
        <fullName evidence="10">Major facilitator superfamily domain-containing protein</fullName>
    </recommendedName>
</protein>
<comment type="similarity">
    <text evidence="2">Belongs to the major facilitator superfamily.</text>
</comment>
<dbReference type="InterPro" id="IPR036259">
    <property type="entry name" value="MFS_trans_sf"/>
</dbReference>
<feature type="transmembrane region" description="Helical" evidence="7">
    <location>
        <begin position="65"/>
        <end position="87"/>
    </location>
</feature>
<evidence type="ECO:0000313" key="9">
    <source>
        <dbReference type="Proteomes" id="UP000193689"/>
    </source>
</evidence>
<dbReference type="PANTHER" id="PTHR23514:SF3">
    <property type="entry name" value="BYPASS OF STOP CODON PROTEIN 6"/>
    <property type="match status" value="1"/>
</dbReference>
<dbReference type="GO" id="GO:0012505">
    <property type="term" value="C:endomembrane system"/>
    <property type="evidence" value="ECO:0007669"/>
    <property type="project" value="UniProtKB-SubCell"/>
</dbReference>
<accession>A0A1Y2DQX3</accession>
<feature type="transmembrane region" description="Helical" evidence="7">
    <location>
        <begin position="12"/>
        <end position="32"/>
    </location>
</feature>
<dbReference type="Gene3D" id="1.20.1250.20">
    <property type="entry name" value="MFS general substrate transporter like domains"/>
    <property type="match status" value="1"/>
</dbReference>
<evidence type="ECO:0000256" key="3">
    <source>
        <dbReference type="ARBA" id="ARBA00022448"/>
    </source>
</evidence>
<comment type="caution">
    <text evidence="8">The sequence shown here is derived from an EMBL/GenBank/DDBJ whole genome shotgun (WGS) entry which is preliminary data.</text>
</comment>
<evidence type="ECO:0000256" key="7">
    <source>
        <dbReference type="SAM" id="Phobius"/>
    </source>
</evidence>
<dbReference type="InParanoid" id="A0A1Y2DQX3"/>
<gene>
    <name evidence="8" type="ORF">BCR38DRAFT_347685</name>
</gene>
<evidence type="ECO:0000256" key="5">
    <source>
        <dbReference type="ARBA" id="ARBA00022989"/>
    </source>
</evidence>
<keyword evidence="3" id="KW-0813">Transport</keyword>
<evidence type="ECO:0000256" key="1">
    <source>
        <dbReference type="ARBA" id="ARBA00004127"/>
    </source>
</evidence>
<keyword evidence="4 7" id="KW-0812">Transmembrane</keyword>
<dbReference type="InterPro" id="IPR051788">
    <property type="entry name" value="MFS_Transporter"/>
</dbReference>
<dbReference type="PANTHER" id="PTHR23514">
    <property type="entry name" value="BYPASS OF STOP CODON PROTEIN 6"/>
    <property type="match status" value="1"/>
</dbReference>
<dbReference type="AlphaFoldDB" id="A0A1Y2DQX3"/>
<keyword evidence="6 7" id="KW-0472">Membrane</keyword>
<evidence type="ECO:0000256" key="6">
    <source>
        <dbReference type="ARBA" id="ARBA00023136"/>
    </source>
</evidence>
<evidence type="ECO:0008006" key="10">
    <source>
        <dbReference type="Google" id="ProtNLM"/>
    </source>
</evidence>
<dbReference type="Proteomes" id="UP000193689">
    <property type="component" value="Unassembled WGS sequence"/>
</dbReference>
<dbReference type="SUPFAM" id="SSF103473">
    <property type="entry name" value="MFS general substrate transporter"/>
    <property type="match status" value="1"/>
</dbReference>
<keyword evidence="5 7" id="KW-1133">Transmembrane helix</keyword>
<name>A0A1Y2DQX3_9PEZI</name>
<dbReference type="OrthoDB" id="413079at2759"/>
<keyword evidence="9" id="KW-1185">Reference proteome</keyword>
<dbReference type="EMBL" id="MCFJ01000010">
    <property type="protein sequence ID" value="ORY61670.1"/>
    <property type="molecule type" value="Genomic_DNA"/>
</dbReference>
<dbReference type="GeneID" id="63772575"/>
<dbReference type="GO" id="GO:0016020">
    <property type="term" value="C:membrane"/>
    <property type="evidence" value="ECO:0007669"/>
    <property type="project" value="TreeGrafter"/>
</dbReference>
<feature type="transmembrane region" description="Helical" evidence="7">
    <location>
        <begin position="39"/>
        <end position="59"/>
    </location>
</feature>
<proteinExistence type="inferred from homology"/>
<evidence type="ECO:0000256" key="4">
    <source>
        <dbReference type="ARBA" id="ARBA00022692"/>
    </source>
</evidence>
<evidence type="ECO:0000256" key="2">
    <source>
        <dbReference type="ARBA" id="ARBA00008335"/>
    </source>
</evidence>
<feature type="non-terminal residue" evidence="8">
    <location>
        <position position="1"/>
    </location>
</feature>